<dbReference type="AlphaFoldDB" id="L0AR00"/>
<dbReference type="EMBL" id="JX861860">
    <property type="protein sequence ID" value="AFZ77240.1"/>
    <property type="molecule type" value="mRNA"/>
</dbReference>
<evidence type="ECO:0000256" key="1">
    <source>
        <dbReference type="SAM" id="Phobius"/>
    </source>
</evidence>
<organism evidence="3">
    <name type="scientific">Leymus chinensis</name>
    <name type="common">Chinese lyme grass</name>
    <name type="synonym">Elymus chinensis</name>
    <dbReference type="NCBI Taxonomy" id="52714"/>
    <lineage>
        <taxon>Eukaryota</taxon>
        <taxon>Viridiplantae</taxon>
        <taxon>Streptophyta</taxon>
        <taxon>Embryophyta</taxon>
        <taxon>Tracheophyta</taxon>
        <taxon>Spermatophyta</taxon>
        <taxon>Magnoliopsida</taxon>
        <taxon>Liliopsida</taxon>
        <taxon>Poales</taxon>
        <taxon>Poaceae</taxon>
        <taxon>BOP clade</taxon>
        <taxon>Pooideae</taxon>
        <taxon>Triticodae</taxon>
        <taxon>Triticeae</taxon>
        <taxon>Hordeinae</taxon>
        <taxon>Leymus</taxon>
    </lineage>
</organism>
<protein>
    <submittedName>
        <fullName evidence="3">Salt-induced protein</fullName>
    </submittedName>
</protein>
<keyword evidence="2" id="KW-0732">Signal</keyword>
<reference evidence="3" key="1">
    <citation type="journal article" date="2013" name="Plant Physiol. Biochem.">
        <title>A novel salt-induced gene from sheepgrass, LcSAIN2, enhances salt tolerance in transgenic Arabidopsis.</title>
        <authorList>
            <person name="Li X."/>
            <person name="Gao Q."/>
            <person name="Liang Y."/>
            <person name="Ma T."/>
            <person name="Cheng L."/>
            <person name="Qi D."/>
            <person name="Liu H."/>
            <person name="Xu X."/>
            <person name="Chen S."/>
            <person name="Liu G."/>
        </authorList>
    </citation>
    <scope>NUCLEOTIDE SEQUENCE</scope>
</reference>
<feature type="chain" id="PRO_5003939751" evidence="2">
    <location>
        <begin position="33"/>
        <end position="251"/>
    </location>
</feature>
<feature type="signal peptide" evidence="2">
    <location>
        <begin position="1"/>
        <end position="32"/>
    </location>
</feature>
<keyword evidence="1" id="KW-0472">Membrane</keyword>
<feature type="transmembrane region" description="Helical" evidence="1">
    <location>
        <begin position="219"/>
        <end position="240"/>
    </location>
</feature>
<keyword evidence="1" id="KW-1133">Transmembrane helix</keyword>
<evidence type="ECO:0000313" key="3">
    <source>
        <dbReference type="EMBL" id="AFZ77240.1"/>
    </source>
</evidence>
<name>L0AR00_LEYCH</name>
<keyword evidence="1" id="KW-0812">Transmembrane</keyword>
<proteinExistence type="evidence at transcript level"/>
<sequence>MARCAAMATGVMPLMCCLPLLPCSKRWPPVWSFCPPPWWRRWEDDGSDVSSSNKHAGVPDRDTQVISFLSSCCHGGGEGGGGRSLRGFVFWCATPSDERFWRGGSLPRIWWRTSSSLTLVAVTVVVELLRWIHWKLDDADGVRQHRRRWIWRSAGAHVGRWPASSDEPLYPLAEWRHSSFLPASMPKGRQYCFWIRVHGMVSWRSRRTKWPCLRRRRDWFHSGTVSDLIAILVCNFLFVLGPDVICVFMSI</sequence>
<evidence type="ECO:0000256" key="2">
    <source>
        <dbReference type="SAM" id="SignalP"/>
    </source>
</evidence>
<accession>L0AR00</accession>
<gene>
    <name evidence="3" type="primary">SAIN2</name>
</gene>